<feature type="domain" description="KfrB" evidence="2">
    <location>
        <begin position="151"/>
        <end position="199"/>
    </location>
</feature>
<feature type="region of interest" description="Disordered" evidence="1">
    <location>
        <begin position="207"/>
        <end position="234"/>
    </location>
</feature>
<feature type="domain" description="KfrB" evidence="2">
    <location>
        <begin position="41"/>
        <end position="93"/>
    </location>
</feature>
<reference evidence="4" key="1">
    <citation type="submission" date="2023-07" db="EMBL/GenBank/DDBJ databases">
        <title>Genome sequence of Stenotrophomonas sp. Alg010 isolated from Sargassum waste.</title>
        <authorList>
            <person name="Mohapatra"/>
            <person name="B.R."/>
        </authorList>
    </citation>
    <scope>NUCLEOTIDE SEQUENCE [LARGE SCALE GENOMIC DNA]</scope>
    <source>
        <strain evidence="4">Alg010</strain>
    </source>
</reference>
<sequence>MADAVKTEQSPEPTAAQKSIAKKLSTLMPGAKLFEPRAGGSYYGPVVGSDRNFILQQVGEGTVIAHPKSQLALEKGAKFTGQIVTIAHPRGQAIGAEQHRGTVEPADPSRWQERQARTPASQEHADIARAALGPKFSVYNAASADRGLSPTYTGVIAATTDEHLIQRINSQTAIVHHVGSDVAKQFGAGQEVSIQYDNGLFKSANAIERPSGQEQGRATRSRSAEPARTPDDKAKAASWALAKNITAKMHGPESKFYSARRLDAEKGKFRGAIVAVTDHHVIQRIGDSNKFVSHSREDVRGELQVGTFAQINYRDGQAQSVRVQRGQDRQQPPSQEHERRNQLPAPDPRRASPAQGISR</sequence>
<dbReference type="RefSeq" id="WP_338167972.1">
    <property type="nucleotide sequence ID" value="NZ_BTRJ01000034.1"/>
</dbReference>
<comment type="caution">
    <text evidence="3">The sequence shown here is derived from an EMBL/GenBank/DDBJ whole genome shotgun (WGS) entry which is preliminary data.</text>
</comment>
<dbReference type="InterPro" id="IPR040782">
    <property type="entry name" value="KfrB"/>
</dbReference>
<gene>
    <name evidence="3" type="ORF">STENOSP10_30000</name>
</gene>
<feature type="region of interest" description="Disordered" evidence="1">
    <location>
        <begin position="316"/>
        <end position="359"/>
    </location>
</feature>
<dbReference type="Pfam" id="PF18790">
    <property type="entry name" value="KfrB"/>
    <property type="match status" value="3"/>
</dbReference>
<evidence type="ECO:0000313" key="4">
    <source>
        <dbReference type="Proteomes" id="UP001306668"/>
    </source>
</evidence>
<proteinExistence type="predicted"/>
<dbReference type="EMBL" id="BTRJ01000034">
    <property type="protein sequence ID" value="GMR28779.1"/>
    <property type="molecule type" value="Genomic_DNA"/>
</dbReference>
<protein>
    <recommendedName>
        <fullName evidence="2">KfrB domain-containing protein</fullName>
    </recommendedName>
</protein>
<evidence type="ECO:0000256" key="1">
    <source>
        <dbReference type="SAM" id="MobiDB-lite"/>
    </source>
</evidence>
<feature type="compositionally biased region" description="Basic and acidic residues" evidence="1">
    <location>
        <begin position="222"/>
        <end position="234"/>
    </location>
</feature>
<dbReference type="Proteomes" id="UP001306668">
    <property type="component" value="Unassembled WGS sequence"/>
</dbReference>
<evidence type="ECO:0000313" key="3">
    <source>
        <dbReference type="EMBL" id="GMR28779.1"/>
    </source>
</evidence>
<keyword evidence="4" id="KW-1185">Reference proteome</keyword>
<name>A0ABQ6QG15_9GAMM</name>
<accession>A0ABQ6QG15</accession>
<feature type="domain" description="KfrB" evidence="2">
    <location>
        <begin position="269"/>
        <end position="320"/>
    </location>
</feature>
<organism evidence="3 4">
    <name type="scientific">Stenotrophomonas sepilia</name>
    <dbReference type="NCBI Taxonomy" id="2860290"/>
    <lineage>
        <taxon>Bacteria</taxon>
        <taxon>Pseudomonadati</taxon>
        <taxon>Pseudomonadota</taxon>
        <taxon>Gammaproteobacteria</taxon>
        <taxon>Lysobacterales</taxon>
        <taxon>Lysobacteraceae</taxon>
        <taxon>Stenotrophomonas</taxon>
        <taxon>Stenotrophomonas maltophilia group</taxon>
    </lineage>
</organism>
<evidence type="ECO:0000259" key="2">
    <source>
        <dbReference type="Pfam" id="PF18790"/>
    </source>
</evidence>